<reference evidence="1 2" key="1">
    <citation type="submission" date="2020-08" db="EMBL/GenBank/DDBJ databases">
        <title>Genomic Encyclopedia of Type Strains, Phase III (KMG-III): the genomes of soil and plant-associated and newly described type strains.</title>
        <authorList>
            <person name="Whitman W."/>
        </authorList>
    </citation>
    <scope>NUCLEOTIDE SEQUENCE [LARGE SCALE GENOMIC DNA]</scope>
    <source>
        <strain evidence="1 2">CECT 3302</strain>
    </source>
</reference>
<organism evidence="1 2">
    <name type="scientific">Nocardioides albus</name>
    <dbReference type="NCBI Taxonomy" id="1841"/>
    <lineage>
        <taxon>Bacteria</taxon>
        <taxon>Bacillati</taxon>
        <taxon>Actinomycetota</taxon>
        <taxon>Actinomycetes</taxon>
        <taxon>Propionibacteriales</taxon>
        <taxon>Nocardioidaceae</taxon>
        <taxon>Nocardioides</taxon>
    </lineage>
</organism>
<dbReference type="EMBL" id="JACHXG010000017">
    <property type="protein sequence ID" value="MBB3092207.1"/>
    <property type="molecule type" value="Genomic_DNA"/>
</dbReference>
<protein>
    <submittedName>
        <fullName evidence="1">Uncharacterized protein</fullName>
    </submittedName>
</protein>
<evidence type="ECO:0000313" key="2">
    <source>
        <dbReference type="Proteomes" id="UP000577707"/>
    </source>
</evidence>
<sequence length="135" mass="13784">MSQMHGETATDATSTLEAPYRTAIAHTAGLLRESTTRLLSAADAAGFESGLHSLALGVELATHDALRILGDGSRAPLANGNREDGETDLEAGVRLLSEAGRALDRVPGEVPGVSGLVVAIADLLVEAGDAGRATR</sequence>
<dbReference type="Proteomes" id="UP000577707">
    <property type="component" value="Unassembled WGS sequence"/>
</dbReference>
<comment type="caution">
    <text evidence="1">The sequence shown here is derived from an EMBL/GenBank/DDBJ whole genome shotgun (WGS) entry which is preliminary data.</text>
</comment>
<dbReference type="RefSeq" id="WP_183551845.1">
    <property type="nucleotide sequence ID" value="NZ_BMQT01000017.1"/>
</dbReference>
<evidence type="ECO:0000313" key="1">
    <source>
        <dbReference type="EMBL" id="MBB3092207.1"/>
    </source>
</evidence>
<keyword evidence="2" id="KW-1185">Reference proteome</keyword>
<accession>A0A7W5A9J9</accession>
<dbReference type="AlphaFoldDB" id="A0A7W5A9J9"/>
<proteinExistence type="predicted"/>
<gene>
    <name evidence="1" type="ORF">FHS12_005184</name>
</gene>
<name>A0A7W5A9J9_9ACTN</name>